<dbReference type="PANTHER" id="PTHR33166">
    <property type="entry name" value="GAG_P30 DOMAIN-CONTAINING PROTEIN"/>
    <property type="match status" value="1"/>
</dbReference>
<dbReference type="GO" id="GO:0008270">
    <property type="term" value="F:zinc ion binding"/>
    <property type="evidence" value="ECO:0007669"/>
    <property type="project" value="UniProtKB-KW"/>
</dbReference>
<dbReference type="SUPFAM" id="SSF47943">
    <property type="entry name" value="Retrovirus capsid protein, N-terminal core domain"/>
    <property type="match status" value="1"/>
</dbReference>
<dbReference type="Pfam" id="PF00098">
    <property type="entry name" value="zf-CCHC"/>
    <property type="match status" value="1"/>
</dbReference>
<keyword evidence="5" id="KW-0862">Zinc</keyword>
<evidence type="ECO:0000256" key="6">
    <source>
        <dbReference type="SAM" id="MobiDB-lite"/>
    </source>
</evidence>
<keyword evidence="3" id="KW-1043">Host membrane</keyword>
<dbReference type="PROSITE" id="PS50158">
    <property type="entry name" value="ZF_CCHC"/>
    <property type="match status" value="1"/>
</dbReference>
<keyword evidence="5" id="KW-0863">Zinc-finger</keyword>
<dbReference type="InterPro" id="IPR008919">
    <property type="entry name" value="Retrov_capsid_N"/>
</dbReference>
<dbReference type="Pfam" id="PF01140">
    <property type="entry name" value="Gag_MA"/>
    <property type="match status" value="1"/>
</dbReference>
<evidence type="ECO:0000313" key="8">
    <source>
        <dbReference type="Ensembl" id="ENSMMUP00000061309.1"/>
    </source>
</evidence>
<dbReference type="InterPro" id="IPR000840">
    <property type="entry name" value="G_retro_matrix"/>
</dbReference>
<feature type="region of interest" description="Disordered" evidence="6">
    <location>
        <begin position="453"/>
        <end position="472"/>
    </location>
</feature>
<dbReference type="InterPro" id="IPR036946">
    <property type="entry name" value="G_retro_matrix_sf"/>
</dbReference>
<evidence type="ECO:0000256" key="1">
    <source>
        <dbReference type="ARBA" id="ARBA00004165"/>
    </source>
</evidence>
<reference evidence="8" key="4">
    <citation type="submission" date="2025-09" db="UniProtKB">
        <authorList>
            <consortium name="Ensembl"/>
        </authorList>
    </citation>
    <scope>IDENTIFICATION</scope>
    <source>
        <strain evidence="8">17573</strain>
    </source>
</reference>
<dbReference type="Ensembl" id="ENSMMUT00000091143.1">
    <property type="protein sequence ID" value="ENSMMUP00000061309.1"/>
    <property type="gene ID" value="ENSMMUG00000050749.1"/>
</dbReference>
<reference evidence="8" key="2">
    <citation type="submission" date="2019-01" db="EMBL/GenBank/DDBJ databases">
        <authorList>
            <person name="Graves T."/>
            <person name="Eichler E.E."/>
            <person name="Wilson R.K."/>
        </authorList>
    </citation>
    <scope>NUCLEOTIDE SEQUENCE [LARGE SCALE GENOMIC DNA]</scope>
    <source>
        <strain evidence="8">17573</strain>
    </source>
</reference>
<evidence type="ECO:0000259" key="7">
    <source>
        <dbReference type="PROSITE" id="PS50158"/>
    </source>
</evidence>
<dbReference type="VEuPathDB" id="HostDB:ENSMMUG00000050749"/>
<dbReference type="OMA" id="KKDQCAY"/>
<organism evidence="8 9">
    <name type="scientific">Macaca mulatta</name>
    <name type="common">Rhesus macaque</name>
    <dbReference type="NCBI Taxonomy" id="9544"/>
    <lineage>
        <taxon>Eukaryota</taxon>
        <taxon>Metazoa</taxon>
        <taxon>Chordata</taxon>
        <taxon>Craniata</taxon>
        <taxon>Vertebrata</taxon>
        <taxon>Euteleostomi</taxon>
        <taxon>Mammalia</taxon>
        <taxon>Eutheria</taxon>
        <taxon>Euarchontoglires</taxon>
        <taxon>Primates</taxon>
        <taxon>Haplorrhini</taxon>
        <taxon>Catarrhini</taxon>
        <taxon>Cercopithecidae</taxon>
        <taxon>Cercopithecinae</taxon>
        <taxon>Macaca</taxon>
    </lineage>
</organism>
<accession>A0A5F7Z7B7</accession>
<dbReference type="InParanoid" id="A0A5F7Z7B7"/>
<keyword evidence="9" id="KW-1185">Reference proteome</keyword>
<dbReference type="GO" id="GO:0019068">
    <property type="term" value="P:virion assembly"/>
    <property type="evidence" value="ECO:0007669"/>
    <property type="project" value="InterPro"/>
</dbReference>
<evidence type="ECO:0000256" key="3">
    <source>
        <dbReference type="ARBA" id="ARBA00022870"/>
    </source>
</evidence>
<evidence type="ECO:0000256" key="5">
    <source>
        <dbReference type="PROSITE-ProRule" id="PRU00047"/>
    </source>
</evidence>
<dbReference type="Gene3D" id="1.10.375.10">
    <property type="entry name" value="Human Immunodeficiency Virus Type 1 Capsid Protein"/>
    <property type="match status" value="1"/>
</dbReference>
<keyword evidence="5" id="KW-0479">Metal-binding</keyword>
<feature type="compositionally biased region" description="Pro residues" evidence="6">
    <location>
        <begin position="137"/>
        <end position="149"/>
    </location>
</feature>
<reference evidence="8" key="3">
    <citation type="submission" date="2025-08" db="UniProtKB">
        <authorList>
            <consortium name="Ensembl"/>
        </authorList>
    </citation>
    <scope>IDENTIFICATION</scope>
    <source>
        <strain evidence="8">17573</strain>
    </source>
</reference>
<proteinExistence type="predicted"/>
<dbReference type="SMR" id="A0A5F7Z7B7"/>
<dbReference type="Gene3D" id="4.10.60.10">
    <property type="entry name" value="Zinc finger, CCHC-type"/>
    <property type="match status" value="1"/>
</dbReference>
<evidence type="ECO:0000313" key="9">
    <source>
        <dbReference type="Proteomes" id="UP000006718"/>
    </source>
</evidence>
<dbReference type="InterPro" id="IPR010999">
    <property type="entry name" value="Retrovr_matrix"/>
</dbReference>
<dbReference type="InterPro" id="IPR050462">
    <property type="entry name" value="Retroviral_Gag-Pol_poly"/>
</dbReference>
<evidence type="ECO:0000256" key="2">
    <source>
        <dbReference type="ARBA" id="ARBA00022511"/>
    </source>
</evidence>
<name>A0A5F7Z7B7_MACMU</name>
<dbReference type="SUPFAM" id="SSF47836">
    <property type="entry name" value="Retroviral matrix proteins"/>
    <property type="match status" value="1"/>
</dbReference>
<dbReference type="SUPFAM" id="SSF57756">
    <property type="entry name" value="Retrovirus zinc finger-like domains"/>
    <property type="match status" value="1"/>
</dbReference>
<dbReference type="InterPro" id="IPR003036">
    <property type="entry name" value="Gag_P30"/>
</dbReference>
<dbReference type="GeneTree" id="ENSGT01010000222569"/>
<feature type="region of interest" description="Disordered" evidence="6">
    <location>
        <begin position="116"/>
        <end position="217"/>
    </location>
</feature>
<dbReference type="Proteomes" id="UP000006718">
    <property type="component" value="Chromosome 10"/>
</dbReference>
<feature type="region of interest" description="Disordered" evidence="6">
    <location>
        <begin position="488"/>
        <end position="512"/>
    </location>
</feature>
<dbReference type="Pfam" id="PF02093">
    <property type="entry name" value="Gag_p30"/>
    <property type="match status" value="1"/>
</dbReference>
<dbReference type="InterPro" id="IPR001878">
    <property type="entry name" value="Znf_CCHC"/>
</dbReference>
<feature type="domain" description="CCHC-type" evidence="7">
    <location>
        <begin position="476"/>
        <end position="491"/>
    </location>
</feature>
<sequence length="512" mass="57670">MGNTQSTPLSLLTNNFKEVRARGHDLGMEIRKGKLITLCRSEWPAFDVGWPPEGTFRLAVITRVKSKIFLPGHAGHLDQIPYILIWQDLVENPPPWLSPFQLASEPSKALVARPLKTKQPTAPSHPVLPDSGDPLFTEPPPYPSGPQVPAPRAESRERAGGEEAAATHGPAERESNFEGPAGRTQGRTSRTSPPQPPDSTVALPLREIGPPDDTGIPRLQYWPFSTSDLYNWKTQSARFSDNPKDLLSLLDSVMFTHQPTWDDCQQLLRILFTMEEREKIQVEARKLVPGDDGQPTANPNLINATFPLTRPAWDYNTAEGRGRLRLYRQTLMAGLRAAARKPTNLAKVYSILQEKTESPATYLERLMEAFRQYTPIDPEAPGSQAAIVMSFVNQAAPDIKRKLQKLEDLEGKRIQDLLHIAQRVYNNRDTPEERQFKATEKMTKVLAAVVQKEHLQPEYTQPRRPPRHDNLKKDQCAYCKEAGHWVRDCPKKKQRGQGPPRSTPVLVTQDED</sequence>
<dbReference type="AlphaFoldDB" id="A0A5F7Z7B7"/>
<dbReference type="GO" id="GO:0003676">
    <property type="term" value="F:nucleic acid binding"/>
    <property type="evidence" value="ECO:0007669"/>
    <property type="project" value="InterPro"/>
</dbReference>
<dbReference type="InterPro" id="IPR036875">
    <property type="entry name" value="Znf_CCHC_sf"/>
</dbReference>
<dbReference type="Bgee" id="ENSMMUG00000050749">
    <property type="expression patterns" value="Expressed in cerebellum and 19 other cell types or tissues"/>
</dbReference>
<evidence type="ECO:0000256" key="4">
    <source>
        <dbReference type="ARBA" id="ARBA00023136"/>
    </source>
</evidence>
<keyword evidence="4" id="KW-0472">Membrane</keyword>
<dbReference type="Gene3D" id="1.10.150.180">
    <property type="entry name" value="Gamma-retroviral matrix domain"/>
    <property type="match status" value="1"/>
</dbReference>
<protein>
    <recommendedName>
        <fullName evidence="7">CCHC-type domain-containing protein</fullName>
    </recommendedName>
</protein>
<comment type="subcellular location">
    <subcellularLocation>
        <location evidence="1">Host cell membrane</location>
    </subcellularLocation>
</comment>
<keyword evidence="2" id="KW-1032">Host cell membrane</keyword>
<dbReference type="SMART" id="SM00343">
    <property type="entry name" value="ZnF_C2HC"/>
    <property type="match status" value="1"/>
</dbReference>
<reference evidence="9" key="1">
    <citation type="journal article" date="2007" name="Science">
        <title>Evolutionary and biomedical insights from the rhesus macaque genome.</title>
        <authorList>
            <person name="Gibbs R.A."/>
            <person name="Rogers J."/>
            <person name="Katze M.G."/>
            <person name="Bumgarner R."/>
            <person name="Weinstock G.M."/>
            <person name="Mardis E.R."/>
            <person name="Remington K.A."/>
            <person name="Strausberg R.L."/>
            <person name="Venter J.C."/>
            <person name="Wilson R.K."/>
            <person name="Batzer M.A."/>
            <person name="Bustamante C.D."/>
            <person name="Eichler E.E."/>
            <person name="Hahn M.W."/>
            <person name="Hardison R.C."/>
            <person name="Makova K.D."/>
            <person name="Miller W."/>
            <person name="Milosavljevic A."/>
            <person name="Palermo R.E."/>
            <person name="Siepel A."/>
            <person name="Sikela J.M."/>
            <person name="Attaway T."/>
            <person name="Bell S."/>
            <person name="Bernard K.E."/>
            <person name="Buhay C.J."/>
            <person name="Chandrabose M.N."/>
            <person name="Dao M."/>
            <person name="Davis C."/>
            <person name="Delehaunty K.D."/>
            <person name="Ding Y."/>
            <person name="Dinh H.H."/>
            <person name="Dugan-Rocha S."/>
            <person name="Fulton L.A."/>
            <person name="Gabisi R.A."/>
            <person name="Garner T.T."/>
            <person name="Godfrey J."/>
            <person name="Hawes A.C."/>
            <person name="Hernandez J."/>
            <person name="Hines S."/>
            <person name="Holder M."/>
            <person name="Hume J."/>
            <person name="Jhangiani S.N."/>
            <person name="Joshi V."/>
            <person name="Khan Z.M."/>
            <person name="Kirkness E.F."/>
            <person name="Cree A."/>
            <person name="Fowler R.G."/>
            <person name="Lee S."/>
            <person name="Lewis L.R."/>
            <person name="Li Z."/>
            <person name="Liu Y.-S."/>
            <person name="Moore S.M."/>
            <person name="Muzny D."/>
            <person name="Nazareth L.V."/>
            <person name="Ngo D.N."/>
            <person name="Okwuonu G.O."/>
            <person name="Pai G."/>
            <person name="Parker D."/>
            <person name="Paul H.A."/>
            <person name="Pfannkoch C."/>
            <person name="Pohl C.S."/>
            <person name="Rogers Y.-H.C."/>
            <person name="Ruiz S.J."/>
            <person name="Sabo A."/>
            <person name="Santibanez J."/>
            <person name="Schneider B.W."/>
            <person name="Smith S.M."/>
            <person name="Sodergren E."/>
            <person name="Svatek A.F."/>
            <person name="Utterback T.R."/>
            <person name="Vattathil S."/>
            <person name="Warren W."/>
            <person name="White C.S."/>
            <person name="Chinwalla A.T."/>
            <person name="Feng Y."/>
            <person name="Halpern A.L."/>
            <person name="Hillier L.W."/>
            <person name="Huang X."/>
            <person name="Minx P."/>
            <person name="Nelson J.O."/>
            <person name="Pepin K.H."/>
            <person name="Qin X."/>
            <person name="Sutton G.G."/>
            <person name="Venter E."/>
            <person name="Walenz B.P."/>
            <person name="Wallis J.W."/>
            <person name="Worley K.C."/>
            <person name="Yang S.-P."/>
            <person name="Jones S.M."/>
            <person name="Marra M.A."/>
            <person name="Rocchi M."/>
            <person name="Schein J.E."/>
            <person name="Baertsch R."/>
            <person name="Clarke L."/>
            <person name="Csuros M."/>
            <person name="Glasscock J."/>
            <person name="Harris R.A."/>
            <person name="Havlak P."/>
            <person name="Jackson A.R."/>
            <person name="Jiang H."/>
            <person name="Liu Y."/>
            <person name="Messina D.N."/>
            <person name="Shen Y."/>
            <person name="Song H.X.-Z."/>
            <person name="Wylie T."/>
            <person name="Zhang L."/>
            <person name="Birney E."/>
            <person name="Han K."/>
            <person name="Konkel M.K."/>
            <person name="Lee J."/>
            <person name="Smit A.F.A."/>
            <person name="Ullmer B."/>
            <person name="Wang H."/>
            <person name="Xing J."/>
            <person name="Burhans R."/>
            <person name="Cheng Z."/>
            <person name="Karro J.E."/>
            <person name="Ma J."/>
            <person name="Raney B."/>
            <person name="She X."/>
            <person name="Cox M.J."/>
            <person name="Demuth J.P."/>
            <person name="Dumas L.J."/>
            <person name="Han S.-G."/>
            <person name="Hopkins J."/>
            <person name="Karimpour-Fard A."/>
            <person name="Kim Y.H."/>
            <person name="Pollack J.R."/>
            <person name="Vinar T."/>
            <person name="Addo-Quaye C."/>
            <person name="Degenhardt J."/>
            <person name="Denby A."/>
            <person name="Hubisz M.J."/>
            <person name="Indap A."/>
            <person name="Kosiol C."/>
            <person name="Lahn B.T."/>
            <person name="Lawson H.A."/>
            <person name="Marklein A."/>
            <person name="Nielsen R."/>
            <person name="Vallender E.J."/>
            <person name="Clark A.G."/>
            <person name="Ferguson B."/>
            <person name="Hernandez R.D."/>
            <person name="Hirani K."/>
            <person name="Kehrer-Sawatzki H."/>
            <person name="Kolb J."/>
            <person name="Patil S."/>
            <person name="Pu L.-L."/>
            <person name="Ren Y."/>
            <person name="Smith D.G."/>
            <person name="Wheeler D.A."/>
            <person name="Schenck I."/>
            <person name="Ball E.V."/>
            <person name="Chen R."/>
            <person name="Cooper D.N."/>
            <person name="Giardine B."/>
            <person name="Hsu F."/>
            <person name="Kent W.J."/>
            <person name="Lesk A."/>
            <person name="Nelson D.L."/>
            <person name="O'brien W.E."/>
            <person name="Pruefer K."/>
            <person name="Stenson P.D."/>
            <person name="Wallace J.C."/>
            <person name="Ke H."/>
            <person name="Liu X.-M."/>
            <person name="Wang P."/>
            <person name="Xiang A.P."/>
            <person name="Yang F."/>
            <person name="Barber G.P."/>
            <person name="Haussler D."/>
            <person name="Karolchik D."/>
            <person name="Kern A.D."/>
            <person name="Kuhn R.M."/>
            <person name="Smith K.E."/>
            <person name="Zwieg A.S."/>
        </authorList>
    </citation>
    <scope>NUCLEOTIDE SEQUENCE [LARGE SCALE GENOMIC DNA]</scope>
    <source>
        <strain evidence="9">17573</strain>
    </source>
</reference>